<name>A0A510Y1E9_MARHA</name>
<gene>
    <name evidence="1" type="ORF">MHA01_00350</name>
</gene>
<dbReference type="AlphaFoldDB" id="A0A510Y1E9"/>
<dbReference type="Proteomes" id="UP000321051">
    <property type="component" value="Unassembled WGS sequence"/>
</dbReference>
<evidence type="ECO:0000313" key="2">
    <source>
        <dbReference type="Proteomes" id="UP000321051"/>
    </source>
</evidence>
<comment type="caution">
    <text evidence="1">The sequence shown here is derived from an EMBL/GenBank/DDBJ whole genome shotgun (WGS) entry which is preliminary data.</text>
</comment>
<reference evidence="1 2" key="1">
    <citation type="submission" date="2019-07" db="EMBL/GenBank/DDBJ databases">
        <title>Whole genome shotgun sequence of Marinococcus halophilus NBRC 102359.</title>
        <authorList>
            <person name="Hosoyama A."/>
            <person name="Uohara A."/>
            <person name="Ohji S."/>
            <person name="Ichikawa N."/>
        </authorList>
    </citation>
    <scope>NUCLEOTIDE SEQUENCE [LARGE SCALE GENOMIC DNA]</scope>
    <source>
        <strain evidence="1 2">NBRC 102359</strain>
    </source>
</reference>
<dbReference type="RefSeq" id="WP_094907757.1">
    <property type="nucleotide sequence ID" value="NZ_BJUN01000001.1"/>
</dbReference>
<proteinExistence type="predicted"/>
<sequence>MALRASSFDVISKQIDIDRTKRIQRIEVSLESTNSGKPDDSDSTETPKVYISDVMLQGGTVATSWVGHVSEIQWSLGNV</sequence>
<dbReference type="OrthoDB" id="3078506at2"/>
<evidence type="ECO:0000313" key="1">
    <source>
        <dbReference type="EMBL" id="GEK57130.1"/>
    </source>
</evidence>
<organism evidence="1 2">
    <name type="scientific">Marinococcus halophilus</name>
    <dbReference type="NCBI Taxonomy" id="1371"/>
    <lineage>
        <taxon>Bacteria</taxon>
        <taxon>Bacillati</taxon>
        <taxon>Bacillota</taxon>
        <taxon>Bacilli</taxon>
        <taxon>Bacillales</taxon>
        <taxon>Bacillaceae</taxon>
        <taxon>Marinococcus</taxon>
    </lineage>
</organism>
<protein>
    <submittedName>
        <fullName evidence="1">Uncharacterized protein</fullName>
    </submittedName>
</protein>
<dbReference type="EMBL" id="BJUN01000001">
    <property type="protein sequence ID" value="GEK57130.1"/>
    <property type="molecule type" value="Genomic_DNA"/>
</dbReference>
<accession>A0A510Y1E9</accession>
<keyword evidence="2" id="KW-1185">Reference proteome</keyword>